<feature type="region of interest" description="Disordered" evidence="8">
    <location>
        <begin position="330"/>
        <end position="351"/>
    </location>
</feature>
<feature type="signal peptide" evidence="9">
    <location>
        <begin position="1"/>
        <end position="20"/>
    </location>
</feature>
<dbReference type="GO" id="GO:0034976">
    <property type="term" value="P:response to endoplasmic reticulum stress"/>
    <property type="evidence" value="ECO:0007669"/>
    <property type="project" value="TreeGrafter"/>
</dbReference>
<feature type="compositionally biased region" description="Basic and acidic residues" evidence="8">
    <location>
        <begin position="341"/>
        <end position="351"/>
    </location>
</feature>
<keyword evidence="5" id="KW-0256">Endoplasmic reticulum</keyword>
<evidence type="ECO:0000256" key="8">
    <source>
        <dbReference type="SAM" id="MobiDB-lite"/>
    </source>
</evidence>
<dbReference type="Gene3D" id="3.40.30.10">
    <property type="entry name" value="Glutaredoxin"/>
    <property type="match status" value="3"/>
</dbReference>
<organism evidence="10 11">
    <name type="scientific">Niveomyces insectorum RCEF 264</name>
    <dbReference type="NCBI Taxonomy" id="1081102"/>
    <lineage>
        <taxon>Eukaryota</taxon>
        <taxon>Fungi</taxon>
        <taxon>Dikarya</taxon>
        <taxon>Ascomycota</taxon>
        <taxon>Pezizomycotina</taxon>
        <taxon>Sordariomycetes</taxon>
        <taxon>Hypocreomycetidae</taxon>
        <taxon>Hypocreales</taxon>
        <taxon>Cordycipitaceae</taxon>
        <taxon>Niveomyces</taxon>
    </lineage>
</organism>
<evidence type="ECO:0000313" key="11">
    <source>
        <dbReference type="Proteomes" id="UP000076874"/>
    </source>
</evidence>
<dbReference type="InterPro" id="IPR036249">
    <property type="entry name" value="Thioredoxin-like_sf"/>
</dbReference>
<dbReference type="CDD" id="cd02981">
    <property type="entry name" value="PDI_b_family"/>
    <property type="match status" value="1"/>
</dbReference>
<dbReference type="GO" id="GO:0005788">
    <property type="term" value="C:endoplasmic reticulum lumen"/>
    <property type="evidence" value="ECO:0007669"/>
    <property type="project" value="UniProtKB-SubCell"/>
</dbReference>
<evidence type="ECO:0000256" key="5">
    <source>
        <dbReference type="ARBA" id="ARBA00022824"/>
    </source>
</evidence>
<evidence type="ECO:0000256" key="4">
    <source>
        <dbReference type="ARBA" id="ARBA00012723"/>
    </source>
</evidence>
<evidence type="ECO:0000256" key="9">
    <source>
        <dbReference type="SAM" id="SignalP"/>
    </source>
</evidence>
<dbReference type="GO" id="GO:0006457">
    <property type="term" value="P:protein folding"/>
    <property type="evidence" value="ECO:0007669"/>
    <property type="project" value="TreeGrafter"/>
</dbReference>
<accession>A0A167VPJ0</accession>
<feature type="chain" id="PRO_5007893533" description="protein disulfide-isomerase" evidence="9">
    <location>
        <begin position="21"/>
        <end position="351"/>
    </location>
</feature>
<proteinExistence type="inferred from homology"/>
<comment type="subcellular location">
    <subcellularLocation>
        <location evidence="2">Endoplasmic reticulum lumen</location>
    </subcellularLocation>
</comment>
<evidence type="ECO:0000313" key="10">
    <source>
        <dbReference type="EMBL" id="OAA62853.1"/>
    </source>
</evidence>
<evidence type="ECO:0000256" key="7">
    <source>
        <dbReference type="ARBA" id="ARBA00023284"/>
    </source>
</evidence>
<evidence type="ECO:0000256" key="1">
    <source>
        <dbReference type="ARBA" id="ARBA00001182"/>
    </source>
</evidence>
<gene>
    <name evidence="10" type="ORF">SPI_04393</name>
</gene>
<dbReference type="PANTHER" id="PTHR18929">
    <property type="entry name" value="PROTEIN DISULFIDE ISOMERASE"/>
    <property type="match status" value="1"/>
</dbReference>
<keyword evidence="9" id="KW-0732">Signal</keyword>
<comment type="similarity">
    <text evidence="3">Belongs to the protein disulfide isomerase family.</text>
</comment>
<dbReference type="AlphaFoldDB" id="A0A167VPJ0"/>
<reference evidence="10 11" key="1">
    <citation type="journal article" date="2016" name="Genome Biol. Evol.">
        <title>Divergent and convergent evolution of fungal pathogenicity.</title>
        <authorList>
            <person name="Shang Y."/>
            <person name="Xiao G."/>
            <person name="Zheng P."/>
            <person name="Cen K."/>
            <person name="Zhan S."/>
            <person name="Wang C."/>
        </authorList>
    </citation>
    <scope>NUCLEOTIDE SEQUENCE [LARGE SCALE GENOMIC DNA]</scope>
    <source>
        <strain evidence="10 11">RCEF 264</strain>
    </source>
</reference>
<dbReference type="SUPFAM" id="SSF52833">
    <property type="entry name" value="Thioredoxin-like"/>
    <property type="match status" value="2"/>
</dbReference>
<evidence type="ECO:0000256" key="2">
    <source>
        <dbReference type="ARBA" id="ARBA00004319"/>
    </source>
</evidence>
<dbReference type="Proteomes" id="UP000076874">
    <property type="component" value="Unassembled WGS sequence"/>
</dbReference>
<dbReference type="EMBL" id="AZHD01000006">
    <property type="protein sequence ID" value="OAA62853.1"/>
    <property type="molecule type" value="Genomic_DNA"/>
</dbReference>
<evidence type="ECO:0000256" key="6">
    <source>
        <dbReference type="ARBA" id="ARBA00023235"/>
    </source>
</evidence>
<sequence length="351" mass="39514">MRRRYSLLGLLPLLVHHVAAWKHATDAQLREALESSGYSLVAFVLPSENASKELEAPWKAVQAAADGEHALSFDCGSNMATCRELDAWSFPAIRLYHRDGRIDRYRGPRKAKNMMSFVRRSLQPAVFETGNMRGIEAFASQDDVVFVAYVHPDNYLFYERFRALAKTYRDRYSFAVAGSNGGPSMVRCHNNVNEEQHEMTELDQVNALEEFVQYCAAPLVPELTRRNEGEFSLSGKNLVHYFTTTEADKERFRSSVQLLAKQYRDAIQFAITDLNEYPEMRATFGLAPQAKTGLALQDPHSGNIYPYRGSQTITADTVVAFLNDVTDGTVQSLNGNGRGQGEARDKKHDEL</sequence>
<keyword evidence="7" id="KW-0676">Redox-active center</keyword>
<dbReference type="STRING" id="1081102.A0A167VPJ0"/>
<protein>
    <recommendedName>
        <fullName evidence="4">protein disulfide-isomerase</fullName>
        <ecNumber evidence="4">5.3.4.1</ecNumber>
    </recommendedName>
</protein>
<comment type="catalytic activity">
    <reaction evidence="1">
        <text>Catalyzes the rearrangement of -S-S- bonds in proteins.</text>
        <dbReference type="EC" id="5.3.4.1"/>
    </reaction>
</comment>
<dbReference type="PANTHER" id="PTHR18929:SF132">
    <property type="entry name" value="PROTEIN DISULFIDE-ISOMERASE A3"/>
    <property type="match status" value="1"/>
</dbReference>
<dbReference type="CDD" id="cd02982">
    <property type="entry name" value="PDI_b'_family"/>
    <property type="match status" value="1"/>
</dbReference>
<dbReference type="CDD" id="cd02961">
    <property type="entry name" value="PDI_a_family"/>
    <property type="match status" value="1"/>
</dbReference>
<dbReference type="GO" id="GO:0003756">
    <property type="term" value="F:protein disulfide isomerase activity"/>
    <property type="evidence" value="ECO:0007669"/>
    <property type="project" value="UniProtKB-EC"/>
</dbReference>
<keyword evidence="6" id="KW-0413">Isomerase</keyword>
<dbReference type="OrthoDB" id="427280at2759"/>
<evidence type="ECO:0000256" key="3">
    <source>
        <dbReference type="ARBA" id="ARBA00006347"/>
    </source>
</evidence>
<keyword evidence="11" id="KW-1185">Reference proteome</keyword>
<dbReference type="EC" id="5.3.4.1" evidence="4"/>
<name>A0A167VPJ0_9HYPO</name>
<comment type="caution">
    <text evidence="10">The sequence shown here is derived from an EMBL/GenBank/DDBJ whole genome shotgun (WGS) entry which is preliminary data.</text>
</comment>
<dbReference type="Pfam" id="PF13848">
    <property type="entry name" value="Thioredoxin_6"/>
    <property type="match status" value="1"/>
</dbReference>